<dbReference type="STRING" id="321339.SAMN05444340_11411"/>
<feature type="region of interest" description="Disordered" evidence="1">
    <location>
        <begin position="880"/>
        <end position="900"/>
    </location>
</feature>
<evidence type="ECO:0000256" key="1">
    <source>
        <dbReference type="SAM" id="MobiDB-lite"/>
    </source>
</evidence>
<keyword evidence="2" id="KW-0732">Signal</keyword>
<reference evidence="3 4" key="1">
    <citation type="submission" date="2016-10" db="EMBL/GenBank/DDBJ databases">
        <authorList>
            <person name="de Groot N.N."/>
        </authorList>
    </citation>
    <scope>NUCLEOTIDE SEQUENCE [LARGE SCALE GENOMIC DNA]</scope>
    <source>
        <strain evidence="3 4">DSM 26880</strain>
    </source>
</reference>
<evidence type="ECO:0000256" key="2">
    <source>
        <dbReference type="SAM" id="SignalP"/>
    </source>
</evidence>
<feature type="chain" id="PRO_5011569975" evidence="2">
    <location>
        <begin position="31"/>
        <end position="900"/>
    </location>
</feature>
<dbReference type="Proteomes" id="UP000199286">
    <property type="component" value="Unassembled WGS sequence"/>
</dbReference>
<gene>
    <name evidence="3" type="ORF">SAMN05444340_11411</name>
</gene>
<feature type="compositionally biased region" description="Low complexity" evidence="1">
    <location>
        <begin position="881"/>
        <end position="892"/>
    </location>
</feature>
<name>A0A1H3LSJ2_9RHOB</name>
<organism evidence="3 4">
    <name type="scientific">Citreimonas salinaria</name>
    <dbReference type="NCBI Taxonomy" id="321339"/>
    <lineage>
        <taxon>Bacteria</taxon>
        <taxon>Pseudomonadati</taxon>
        <taxon>Pseudomonadota</taxon>
        <taxon>Alphaproteobacteria</taxon>
        <taxon>Rhodobacterales</taxon>
        <taxon>Roseobacteraceae</taxon>
        <taxon>Citreimonas</taxon>
    </lineage>
</organism>
<evidence type="ECO:0000313" key="4">
    <source>
        <dbReference type="Proteomes" id="UP000199286"/>
    </source>
</evidence>
<sequence>MRRSMIAGIAKGLAAAGALLGAMLAGPAQAERDAARGYFFGNSLVYHLSEEAHRTSVPFWVGQLADSAGKDFATDGQWGFLRNFAADLPPKPNWAFPGVEDAWPRHDADFAAQDFDAVVVTPANFIQFQKPDAPYHGDPDDSSPLSAVLAVLDHVAAAEAGARLFLYEGWADMGPVTGGFPPEEPGYGRYIDLNATAYPAWYDDLEAAIARARPGLRVARIPTAQVLARLLDEGGLLAGIDPADLFADASPHGTPSLYFLAGMVTYAALFDAAPPADFEVPKDIAAPIRETYAEIAALVAEMRPEPAQGEAAREAEPLPLREIVALPPSGLRPDKAPALGMGLAGLDDWATQHPFLDLMKSARPWVGHTEDRWGGVSTDYLRAGGHLDANGWPLSIPDGATRLETVFLTDMPAEAEHLRGDYVMLYDGQAEFELTGRATRVRYEPGRVTFSYEPGPGLVGIAIDALPGDDPIRNIRVVKQEMMPLHEAGAIFNPDWIARIEDMRVLRFMDWMRTNASPIARWEDRPRLDDATWTAWGVPLEVMLALANHVGADPWFTLPHMADDDYVRRFADAVRDGLDPRLKAHVEYSNEVWNWIFPQADWAKARGEDLWGASGDGWMQYYGLRAAQVADIWAEVFGEAAEDRLVRVVAVQTGWPGLEESVLTAPLAMLRLGRMPKDSFDAYAVTGYFGYEMGGGDMAPVLRDWLDRSEAAAREAAEAQGLSRVALREYVRKHRFDAAIAPMTQALREGSLRELVEEILPYHAAVAEEAGLRLIMYEGGTHLTARGAQVDDVRLTDFLAHYNYTPEMAALYEVLLQGWVSAGGTLFTAFVDVGAPSRWGSWGALRHLDDANPRWDMLMAFNATAPVDWSDRGAGVFARNAQAPEAPSASEPLPVPASDR</sequence>
<feature type="signal peptide" evidence="2">
    <location>
        <begin position="1"/>
        <end position="30"/>
    </location>
</feature>
<dbReference type="AlphaFoldDB" id="A0A1H3LSJ2"/>
<dbReference type="EMBL" id="FNPF01000014">
    <property type="protein sequence ID" value="SDY66825.1"/>
    <property type="molecule type" value="Genomic_DNA"/>
</dbReference>
<evidence type="ECO:0000313" key="3">
    <source>
        <dbReference type="EMBL" id="SDY66825.1"/>
    </source>
</evidence>
<proteinExistence type="predicted"/>
<keyword evidence="4" id="KW-1185">Reference proteome</keyword>
<protein>
    <submittedName>
        <fullName evidence="3">Uncharacterized protein</fullName>
    </submittedName>
</protein>
<accession>A0A1H3LSJ2</accession>